<evidence type="ECO:0000256" key="3">
    <source>
        <dbReference type="ARBA" id="ARBA00023242"/>
    </source>
</evidence>
<keyword evidence="6" id="KW-1185">Reference proteome</keyword>
<dbReference type="InterPro" id="IPR024679">
    <property type="entry name" value="Ipi1_N"/>
</dbReference>
<dbReference type="SUPFAM" id="SSF48371">
    <property type="entry name" value="ARM repeat"/>
    <property type="match status" value="1"/>
</dbReference>
<dbReference type="PANTHER" id="PTHR16056">
    <property type="entry name" value="REGULATOR OF MICROTUBULE DYNAMICS PROTEIN"/>
    <property type="match status" value="1"/>
</dbReference>
<comment type="similarity">
    <text evidence="2">Belongs to the IPI1/TEX10 family.</text>
</comment>
<dbReference type="InterPro" id="IPR011989">
    <property type="entry name" value="ARM-like"/>
</dbReference>
<dbReference type="Gene3D" id="1.25.10.10">
    <property type="entry name" value="Leucine-rich Repeat Variant"/>
    <property type="match status" value="1"/>
</dbReference>
<name>A0A8K0GHN0_IGNLU</name>
<comment type="subcellular location">
    <subcellularLocation>
        <location evidence="1">Nucleus</location>
    </subcellularLocation>
</comment>
<feature type="domain" description="Pre-rRNA-processing protein Ipi1 N-terminal" evidence="4">
    <location>
        <begin position="144"/>
        <end position="240"/>
    </location>
</feature>
<dbReference type="PANTHER" id="PTHR16056:SF2">
    <property type="entry name" value="TESTIS-EXPRESSED PROTEIN 10"/>
    <property type="match status" value="1"/>
</dbReference>
<evidence type="ECO:0000256" key="2">
    <source>
        <dbReference type="ARBA" id="ARBA00006427"/>
    </source>
</evidence>
<dbReference type="AlphaFoldDB" id="A0A8K0GHN0"/>
<gene>
    <name evidence="5" type="ORF">ILUMI_06533</name>
</gene>
<dbReference type="GO" id="GO:0071339">
    <property type="term" value="C:MLL1 complex"/>
    <property type="evidence" value="ECO:0007669"/>
    <property type="project" value="TreeGrafter"/>
</dbReference>
<protein>
    <recommendedName>
        <fullName evidence="4">Pre-rRNA-processing protein Ipi1 N-terminal domain-containing protein</fullName>
    </recommendedName>
</protein>
<reference evidence="5" key="1">
    <citation type="submission" date="2019-08" db="EMBL/GenBank/DDBJ databases">
        <title>The genome of the North American firefly Photinus pyralis.</title>
        <authorList>
            <consortium name="Photinus pyralis genome working group"/>
            <person name="Fallon T.R."/>
            <person name="Sander Lower S.E."/>
            <person name="Weng J.-K."/>
        </authorList>
    </citation>
    <scope>NUCLEOTIDE SEQUENCE</scope>
    <source>
        <strain evidence="5">TRF0915ILg1</strain>
        <tissue evidence="5">Whole body</tissue>
    </source>
</reference>
<evidence type="ECO:0000259" key="4">
    <source>
        <dbReference type="Pfam" id="PF12333"/>
    </source>
</evidence>
<proteinExistence type="inferred from homology"/>
<organism evidence="5 6">
    <name type="scientific">Ignelater luminosus</name>
    <name type="common">Cucubano</name>
    <name type="synonym">Pyrophorus luminosus</name>
    <dbReference type="NCBI Taxonomy" id="2038154"/>
    <lineage>
        <taxon>Eukaryota</taxon>
        <taxon>Metazoa</taxon>
        <taxon>Ecdysozoa</taxon>
        <taxon>Arthropoda</taxon>
        <taxon>Hexapoda</taxon>
        <taxon>Insecta</taxon>
        <taxon>Pterygota</taxon>
        <taxon>Neoptera</taxon>
        <taxon>Endopterygota</taxon>
        <taxon>Coleoptera</taxon>
        <taxon>Polyphaga</taxon>
        <taxon>Elateriformia</taxon>
        <taxon>Elateroidea</taxon>
        <taxon>Elateridae</taxon>
        <taxon>Agrypninae</taxon>
        <taxon>Pyrophorini</taxon>
        <taxon>Ignelater</taxon>
    </lineage>
</organism>
<dbReference type="Pfam" id="PF12333">
    <property type="entry name" value="Ipi1_N"/>
    <property type="match status" value="1"/>
</dbReference>
<evidence type="ECO:0000256" key="1">
    <source>
        <dbReference type="ARBA" id="ARBA00004123"/>
    </source>
</evidence>
<sequence length="633" mass="73246">MGKLQRHKKVLRSEKAKVKLKAKSPKTKFLPKGANVTDVNFKVKPIVIREQLKINDNADESLTRRKLSYKDLLSRLNHHNLSSKCEALLGLNELINESSSAFVEQHLCELLHGVCKLLLDIESKAREKARKSLADILKNVSAPEKLSPFFHILTSYVTCAMTHIKRNVQEDSILVLDAYLEHAPMLIFKYFDKLFDSFLSLISKLRTDSKLSRTISDNLNSKLTSIKWRIKVLRRLQLLLKIYIDENNRFTEQKKSNCVIVHESQVNCHIPISTGLEIYPLGVLNSSSIKEIDSNDKLTYAEILIPLLYETWAEVAPLISTGSRQNGATILQLEAASVLSCITNIYYLLWKLTKLQTNKNNKEVIRVFLLKNHQRFMSHLLNQYPYYQHGNRKQAITKDMKLLELNMDAKCVNENLLIAYMFAVLYRTFPSQFYITKAQEILNYLEICLINRSYVPNKSIQILISVLRVIFFENSKNWSGKNIGVTGLLDNVVHFHDHLPIENPGKIQTFNLLCDIIQLQHVRSKAYEKWLYSLPLLLCKSKISAHMVDTLSDLTRQINRQFLYSFKEKLPSVLDNLTAIEITDKEDDLYPHHLKIVNMFRYLPLDEEDLQLLLRFVRTNKGSVVANYVREIL</sequence>
<evidence type="ECO:0000313" key="5">
    <source>
        <dbReference type="EMBL" id="KAF2899641.1"/>
    </source>
</evidence>
<dbReference type="OrthoDB" id="361362at2759"/>
<keyword evidence="3" id="KW-0539">Nucleus</keyword>
<accession>A0A8K0GHN0</accession>
<dbReference type="EMBL" id="VTPC01002709">
    <property type="protein sequence ID" value="KAF2899641.1"/>
    <property type="molecule type" value="Genomic_DNA"/>
</dbReference>
<dbReference type="InterPro" id="IPR016024">
    <property type="entry name" value="ARM-type_fold"/>
</dbReference>
<comment type="caution">
    <text evidence="5">The sequence shown here is derived from an EMBL/GenBank/DDBJ whole genome shotgun (WGS) entry which is preliminary data.</text>
</comment>
<dbReference type="Proteomes" id="UP000801492">
    <property type="component" value="Unassembled WGS sequence"/>
</dbReference>
<evidence type="ECO:0000313" key="6">
    <source>
        <dbReference type="Proteomes" id="UP000801492"/>
    </source>
</evidence>